<feature type="non-terminal residue" evidence="1">
    <location>
        <position position="1"/>
    </location>
</feature>
<dbReference type="EMBL" id="BKCJ010232040">
    <property type="protein sequence ID" value="GEZ01437.1"/>
    <property type="molecule type" value="Genomic_DNA"/>
</dbReference>
<organism evidence="1">
    <name type="scientific">Tanacetum cinerariifolium</name>
    <name type="common">Dalmatian daisy</name>
    <name type="synonym">Chrysanthemum cinerariifolium</name>
    <dbReference type="NCBI Taxonomy" id="118510"/>
    <lineage>
        <taxon>Eukaryota</taxon>
        <taxon>Viridiplantae</taxon>
        <taxon>Streptophyta</taxon>
        <taxon>Embryophyta</taxon>
        <taxon>Tracheophyta</taxon>
        <taxon>Spermatophyta</taxon>
        <taxon>Magnoliopsida</taxon>
        <taxon>eudicotyledons</taxon>
        <taxon>Gunneridae</taxon>
        <taxon>Pentapetalae</taxon>
        <taxon>asterids</taxon>
        <taxon>campanulids</taxon>
        <taxon>Asterales</taxon>
        <taxon>Asteraceae</taxon>
        <taxon>Asteroideae</taxon>
        <taxon>Anthemideae</taxon>
        <taxon>Anthemidinae</taxon>
        <taxon>Tanacetum</taxon>
    </lineage>
</organism>
<dbReference type="AlphaFoldDB" id="A0A699I125"/>
<proteinExistence type="predicted"/>
<comment type="caution">
    <text evidence="1">The sequence shown here is derived from an EMBL/GenBank/DDBJ whole genome shotgun (WGS) entry which is preliminary data.</text>
</comment>
<protein>
    <submittedName>
        <fullName evidence="1">Uncharacterized protein</fullName>
    </submittedName>
</protein>
<name>A0A699I125_TANCI</name>
<reference evidence="1" key="1">
    <citation type="journal article" date="2019" name="Sci. Rep.">
        <title>Draft genome of Tanacetum cinerariifolium, the natural source of mosquito coil.</title>
        <authorList>
            <person name="Yamashiro T."/>
            <person name="Shiraishi A."/>
            <person name="Satake H."/>
            <person name="Nakayama K."/>
        </authorList>
    </citation>
    <scope>NUCLEOTIDE SEQUENCE</scope>
</reference>
<accession>A0A699I125</accession>
<gene>
    <name evidence="1" type="ORF">Tci_473410</name>
</gene>
<sequence>IWLFHRVSSNTHFLDLMAEGLSARILMEHRDAHKDLILRLCNRLIACSIVGRSRGPKKAPPRLPSPADARTMPQRMARLEEDVHEIRGALTKQREVIDAMACDFSRFYTWTTTSLARMMDRAGVTYMSYSQTLREYQRCVRRRTDSASTSTARIKPGRPHERNIDEYWWRI</sequence>
<evidence type="ECO:0000313" key="1">
    <source>
        <dbReference type="EMBL" id="GEZ01437.1"/>
    </source>
</evidence>